<feature type="compositionally biased region" description="Pro residues" evidence="1">
    <location>
        <begin position="23"/>
        <end position="44"/>
    </location>
</feature>
<feature type="compositionally biased region" description="Low complexity" evidence="1">
    <location>
        <begin position="45"/>
        <end position="64"/>
    </location>
</feature>
<dbReference type="SUPFAM" id="SSF53474">
    <property type="entry name" value="alpha/beta-Hydrolases"/>
    <property type="match status" value="1"/>
</dbReference>
<dbReference type="AlphaFoldDB" id="A0A2C5YKN8"/>
<feature type="region of interest" description="Disordered" evidence="1">
    <location>
        <begin position="1"/>
        <end position="113"/>
    </location>
</feature>
<evidence type="ECO:0000256" key="1">
    <source>
        <dbReference type="SAM" id="MobiDB-lite"/>
    </source>
</evidence>
<dbReference type="InterPro" id="IPR029058">
    <property type="entry name" value="AB_hydrolase_fold"/>
</dbReference>
<name>A0A2C5YKN8_9HYPO</name>
<protein>
    <recommendedName>
        <fullName evidence="2">AB hydrolase-1 domain-containing protein</fullName>
    </recommendedName>
</protein>
<evidence type="ECO:0000313" key="3">
    <source>
        <dbReference type="EMBL" id="PHH67491.1"/>
    </source>
</evidence>
<accession>A0A2C5YKN8</accession>
<feature type="compositionally biased region" description="Polar residues" evidence="1">
    <location>
        <begin position="70"/>
        <end position="105"/>
    </location>
</feature>
<organism evidence="3 4">
    <name type="scientific">Ophiocordyceps camponoti-rufipedis</name>
    <dbReference type="NCBI Taxonomy" id="2004952"/>
    <lineage>
        <taxon>Eukaryota</taxon>
        <taxon>Fungi</taxon>
        <taxon>Dikarya</taxon>
        <taxon>Ascomycota</taxon>
        <taxon>Pezizomycotina</taxon>
        <taxon>Sordariomycetes</taxon>
        <taxon>Hypocreomycetidae</taxon>
        <taxon>Hypocreales</taxon>
        <taxon>Ophiocordycipitaceae</taxon>
        <taxon>Ophiocordyceps</taxon>
    </lineage>
</organism>
<evidence type="ECO:0000313" key="4">
    <source>
        <dbReference type="Proteomes" id="UP000226431"/>
    </source>
</evidence>
<dbReference type="InterPro" id="IPR050228">
    <property type="entry name" value="Carboxylesterase_BioH"/>
</dbReference>
<proteinExistence type="predicted"/>
<dbReference type="Gene3D" id="3.40.50.1820">
    <property type="entry name" value="alpha/beta hydrolase"/>
    <property type="match status" value="1"/>
</dbReference>
<dbReference type="EMBL" id="NJES01001283">
    <property type="protein sequence ID" value="PHH67491.1"/>
    <property type="molecule type" value="Genomic_DNA"/>
</dbReference>
<sequence>MPPKKETGATPPSSEKAKETPSKPGPPPALPRPAVPRPAVPRPAVPQAAQPQAAHKQPAQKQTAHPQPNIPQAANTQGAIHQSGFHQTGFHQTGSHQTGFHQTGFHQAGFPQPVGGAFTTRTVHFVKAHWPATETTEARPGGHMYVEQLDPLMTVQPMSIILIHGDWHTGQIWTTKPDGKPGWASYLVYQGHRVYIVDLPACGRSNSLTGSQVHVANQSPVPSSALVSRDVTNTAGQMQPGWDTATFHTQWPGSGQAGDAVFDRYYSSLVPLLLRKVDRQKLAQTALAALLDKTGPAILLGEGSGATMAWLAADLKPEKVAAVIAVEPAGPPCGTARNQQRTSPPPPGPHDLLHSRYSSHIRFDPSVRGWGIADIPIKFDPPVEPGQSLNVITALSLGNHGTCVMQQSSENMFPRPREGRSTTPPVPRKLINLTRMQHLVVTAAASSHSTYDWATVEFLKQAGVDVEHRRLEEYGIVGNGHLMFLEQNSDEVVCLISMWISARFPLLPTPIIS</sequence>
<keyword evidence="4" id="KW-1185">Reference proteome</keyword>
<comment type="caution">
    <text evidence="3">The sequence shown here is derived from an EMBL/GenBank/DDBJ whole genome shotgun (WGS) entry which is preliminary data.</text>
</comment>
<feature type="domain" description="AB hydrolase-1" evidence="2">
    <location>
        <begin position="160"/>
        <end position="493"/>
    </location>
</feature>
<dbReference type="OrthoDB" id="9978720at2759"/>
<dbReference type="InterPro" id="IPR000073">
    <property type="entry name" value="AB_hydrolase_1"/>
</dbReference>
<gene>
    <name evidence="3" type="ORF">CDD80_804</name>
</gene>
<dbReference type="Proteomes" id="UP000226431">
    <property type="component" value="Unassembled WGS sequence"/>
</dbReference>
<dbReference type="Pfam" id="PF12697">
    <property type="entry name" value="Abhydrolase_6"/>
    <property type="match status" value="1"/>
</dbReference>
<dbReference type="STRING" id="2004952.A0A2C5YKN8"/>
<reference evidence="3 4" key="1">
    <citation type="submission" date="2017-06" db="EMBL/GenBank/DDBJ databases">
        <title>Ant-infecting Ophiocordyceps genomes reveal a high diversity of potential behavioral manipulation genes and a possible major role for enterotoxins.</title>
        <authorList>
            <person name="De Bekker C."/>
            <person name="Evans H.C."/>
            <person name="Brachmann A."/>
            <person name="Hughes D.P."/>
        </authorList>
    </citation>
    <scope>NUCLEOTIDE SEQUENCE [LARGE SCALE GENOMIC DNA]</scope>
    <source>
        <strain evidence="3 4">Map16</strain>
    </source>
</reference>
<evidence type="ECO:0000259" key="2">
    <source>
        <dbReference type="Pfam" id="PF12697"/>
    </source>
</evidence>
<dbReference type="PANTHER" id="PTHR43194">
    <property type="entry name" value="HYDROLASE ALPHA/BETA FOLD FAMILY"/>
    <property type="match status" value="1"/>
</dbReference>
<dbReference type="PANTHER" id="PTHR43194:SF4">
    <property type="entry name" value="AB HYDROLASE-1 DOMAIN-CONTAINING PROTEIN"/>
    <property type="match status" value="1"/>
</dbReference>
<feature type="region of interest" description="Disordered" evidence="1">
    <location>
        <begin position="331"/>
        <end position="354"/>
    </location>
</feature>